<dbReference type="Gene3D" id="2.170.130.10">
    <property type="entry name" value="TonB-dependent receptor, plug domain"/>
    <property type="match status" value="1"/>
</dbReference>
<gene>
    <name evidence="15" type="ORF">EQG61_08970</name>
</gene>
<feature type="chain" id="PRO_5021002606" evidence="12">
    <location>
        <begin position="23"/>
        <end position="1038"/>
    </location>
</feature>
<keyword evidence="16" id="KW-1185">Reference proteome</keyword>
<feature type="domain" description="TonB-dependent receptor plug" evidence="14">
    <location>
        <begin position="116"/>
        <end position="224"/>
    </location>
</feature>
<keyword evidence="2 10" id="KW-0813">Transport</keyword>
<evidence type="ECO:0000313" key="16">
    <source>
        <dbReference type="Proteomes" id="UP000289857"/>
    </source>
</evidence>
<evidence type="ECO:0000256" key="2">
    <source>
        <dbReference type="ARBA" id="ARBA00022448"/>
    </source>
</evidence>
<proteinExistence type="inferred from homology"/>
<dbReference type="InterPro" id="IPR037066">
    <property type="entry name" value="Plug_dom_sf"/>
</dbReference>
<keyword evidence="9 10" id="KW-0998">Cell outer membrane</keyword>
<dbReference type="InterPro" id="IPR023997">
    <property type="entry name" value="TonB-dep_OMP_SusC/RagA_CS"/>
</dbReference>
<comment type="caution">
    <text evidence="15">The sequence shown here is derived from an EMBL/GenBank/DDBJ whole genome shotgun (WGS) entry which is preliminary data.</text>
</comment>
<name>A0A4Q1K7V1_9FLAO</name>
<dbReference type="Pfam" id="PF07715">
    <property type="entry name" value="Plug"/>
    <property type="match status" value="1"/>
</dbReference>
<dbReference type="InterPro" id="IPR008969">
    <property type="entry name" value="CarboxyPept-like_regulatory"/>
</dbReference>
<dbReference type="Pfam" id="PF13715">
    <property type="entry name" value="CarbopepD_reg_2"/>
    <property type="match status" value="1"/>
</dbReference>
<evidence type="ECO:0000256" key="10">
    <source>
        <dbReference type="PROSITE-ProRule" id="PRU01360"/>
    </source>
</evidence>
<evidence type="ECO:0000256" key="5">
    <source>
        <dbReference type="ARBA" id="ARBA00022729"/>
    </source>
</evidence>
<evidence type="ECO:0000256" key="6">
    <source>
        <dbReference type="ARBA" id="ARBA00023077"/>
    </source>
</evidence>
<dbReference type="RefSeq" id="WP_129461584.1">
    <property type="nucleotide sequence ID" value="NZ_SBKN01000005.1"/>
</dbReference>
<organism evidence="15 16">
    <name type="scientific">Flavobacterium stagni</name>
    <dbReference type="NCBI Taxonomy" id="2506421"/>
    <lineage>
        <taxon>Bacteria</taxon>
        <taxon>Pseudomonadati</taxon>
        <taxon>Bacteroidota</taxon>
        <taxon>Flavobacteriia</taxon>
        <taxon>Flavobacteriales</taxon>
        <taxon>Flavobacteriaceae</taxon>
        <taxon>Flavobacterium</taxon>
    </lineage>
</organism>
<dbReference type="Gene3D" id="2.40.170.20">
    <property type="entry name" value="TonB-dependent receptor, beta-barrel domain"/>
    <property type="match status" value="1"/>
</dbReference>
<dbReference type="InterPro" id="IPR012910">
    <property type="entry name" value="Plug_dom"/>
</dbReference>
<protein>
    <submittedName>
        <fullName evidence="15">SusC/RagA family TonB-linked outer membrane protein</fullName>
    </submittedName>
</protein>
<keyword evidence="6 11" id="KW-0798">TonB box</keyword>
<evidence type="ECO:0000259" key="13">
    <source>
        <dbReference type="Pfam" id="PF00593"/>
    </source>
</evidence>
<evidence type="ECO:0000256" key="8">
    <source>
        <dbReference type="ARBA" id="ARBA00023170"/>
    </source>
</evidence>
<evidence type="ECO:0000256" key="7">
    <source>
        <dbReference type="ARBA" id="ARBA00023136"/>
    </source>
</evidence>
<feature type="signal peptide" evidence="12">
    <location>
        <begin position="1"/>
        <end position="22"/>
    </location>
</feature>
<dbReference type="NCBIfam" id="TIGR04056">
    <property type="entry name" value="OMP_RagA_SusC"/>
    <property type="match status" value="1"/>
</dbReference>
<evidence type="ECO:0000256" key="11">
    <source>
        <dbReference type="RuleBase" id="RU003357"/>
    </source>
</evidence>
<dbReference type="InterPro" id="IPR023996">
    <property type="entry name" value="TonB-dep_OMP_SusC/RagA"/>
</dbReference>
<dbReference type="NCBIfam" id="TIGR04057">
    <property type="entry name" value="SusC_RagA_signa"/>
    <property type="match status" value="1"/>
</dbReference>
<keyword evidence="4 10" id="KW-0812">Transmembrane</keyword>
<dbReference type="PANTHER" id="PTHR30069">
    <property type="entry name" value="TONB-DEPENDENT OUTER MEMBRANE RECEPTOR"/>
    <property type="match status" value="1"/>
</dbReference>
<dbReference type="SUPFAM" id="SSF56935">
    <property type="entry name" value="Porins"/>
    <property type="match status" value="1"/>
</dbReference>
<dbReference type="InterPro" id="IPR000531">
    <property type="entry name" value="Beta-barrel_TonB"/>
</dbReference>
<evidence type="ECO:0000256" key="9">
    <source>
        <dbReference type="ARBA" id="ARBA00023237"/>
    </source>
</evidence>
<keyword evidence="5 12" id="KW-0732">Signal</keyword>
<comment type="subcellular location">
    <subcellularLocation>
        <location evidence="1 10">Cell outer membrane</location>
        <topology evidence="1 10">Multi-pass membrane protein</topology>
    </subcellularLocation>
</comment>
<comment type="similarity">
    <text evidence="10 11">Belongs to the TonB-dependent receptor family.</text>
</comment>
<accession>A0A4Q1K7V1</accession>
<evidence type="ECO:0000256" key="1">
    <source>
        <dbReference type="ARBA" id="ARBA00004571"/>
    </source>
</evidence>
<dbReference type="InterPro" id="IPR039426">
    <property type="entry name" value="TonB-dep_rcpt-like"/>
</dbReference>
<dbReference type="OrthoDB" id="9768177at2"/>
<dbReference type="PANTHER" id="PTHR30069:SF29">
    <property type="entry name" value="HEMOGLOBIN AND HEMOGLOBIN-HAPTOGLOBIN-BINDING PROTEIN 1-RELATED"/>
    <property type="match status" value="1"/>
</dbReference>
<evidence type="ECO:0000256" key="3">
    <source>
        <dbReference type="ARBA" id="ARBA00022452"/>
    </source>
</evidence>
<feature type="domain" description="TonB-dependent receptor-like beta-barrel" evidence="13">
    <location>
        <begin position="453"/>
        <end position="981"/>
    </location>
</feature>
<evidence type="ECO:0000256" key="4">
    <source>
        <dbReference type="ARBA" id="ARBA00022692"/>
    </source>
</evidence>
<sequence length="1038" mass="114417">MRSKFKWIFTLLVALTMQFSFAQEKTVTGTITDGKATVPMANVKVKGTNNGVQSDLDGKFSIKAKAGDVLVISFLGYESKEVKVGTANSYNVVLVESSKVLDEVIVQGYGKTSIKKKDPGSSATVSGKAIENRPNVNFLQSIQGQLAGTNIALSSGQPGSNKIDVVIRGASSLNASTDPLYVIDGVPLSQAFFRNLNPNDVESVTVLKDASATAIYGNRGANGVILITTKKGGFKSKLSVAYSSTYGTTEFRGDKYNLVNAREHLTLQNLFGSGPGFDGEVTGYPGLVTVDPTNIGAYAIDTDWKKVFFRTGKTASHNISLTAGSDNVSNFTSLGYFEQEGIVPTTSFKRFTLRSNITGKSSNDKFNYGLNIMAAYSRRNQLEQETRAGINTNVLQNPLTAYLSSAAYYSPSSYVSGQQLFDEFGSPALQLTPFMLMDLFQDKHAPSFFDEYKTIITSNLGYKFTKNLTFTTNAGVDYSDDKRVFAIGPEAYLSVVRAVGAGQPFHGLENQRSNREFMFNFFNRLNYKKVIADKHTIDLSAYTEYMKAHRRTSVYQQIGLNPLTWYPGAGTGYIPYNTTLPASYIPTVGASRIDAGTFSYFGTVDYDYSSKYGFAGTIRRDASYRFVDANKWGTFWSVAGRWNINKENFMKDVEWIKDLKLRASYGTTGNQNIVARDVDSDVSTIFGASQAVRDLNSSQQGYGNVSSFGVSSYANTDLRWETVGQFNVGIDFDIKGRLVGSVDYYKKNTTDLYMSIPVSAANGITSISGNNGELQNAGVEVNLRYNIFKDGDFKLSLFANGALNKQKMVSLGTLDNGTGKQRVGTDYMLAVGAPAYEYFLVPYVGVNPDNGNLLFLDINNNITENPTDADRRETKKNEYPLYQGGFGLNTSYKGFFLDATFVYSLDFYRYDPDLAGLMDIRNVDPFPVSTDVFNACTPTNTNTDVPSWTATNYDSGDISDRFLKDASFVRLRNLSIGYDVPAKFLEKTFIKGLKIKMQGENFLTFTKWRGMDPESFQASATGYYPTPRAYTFGVDINF</sequence>
<keyword evidence="8" id="KW-0675">Receptor</keyword>
<dbReference type="SUPFAM" id="SSF49464">
    <property type="entry name" value="Carboxypeptidase regulatory domain-like"/>
    <property type="match status" value="1"/>
</dbReference>
<dbReference type="EMBL" id="SBKN01000005">
    <property type="protein sequence ID" value="RXR22124.1"/>
    <property type="molecule type" value="Genomic_DNA"/>
</dbReference>
<dbReference type="InterPro" id="IPR036942">
    <property type="entry name" value="Beta-barrel_TonB_sf"/>
</dbReference>
<dbReference type="Gene3D" id="2.60.40.1120">
    <property type="entry name" value="Carboxypeptidase-like, regulatory domain"/>
    <property type="match status" value="1"/>
</dbReference>
<evidence type="ECO:0000256" key="12">
    <source>
        <dbReference type="SAM" id="SignalP"/>
    </source>
</evidence>
<dbReference type="Pfam" id="PF00593">
    <property type="entry name" value="TonB_dep_Rec_b-barrel"/>
    <property type="match status" value="1"/>
</dbReference>
<dbReference type="GO" id="GO:0009279">
    <property type="term" value="C:cell outer membrane"/>
    <property type="evidence" value="ECO:0007669"/>
    <property type="project" value="UniProtKB-SubCell"/>
</dbReference>
<dbReference type="Proteomes" id="UP000289857">
    <property type="component" value="Unassembled WGS sequence"/>
</dbReference>
<dbReference type="GO" id="GO:0044718">
    <property type="term" value="P:siderophore transmembrane transport"/>
    <property type="evidence" value="ECO:0007669"/>
    <property type="project" value="TreeGrafter"/>
</dbReference>
<dbReference type="GO" id="GO:0015344">
    <property type="term" value="F:siderophore uptake transmembrane transporter activity"/>
    <property type="evidence" value="ECO:0007669"/>
    <property type="project" value="TreeGrafter"/>
</dbReference>
<keyword evidence="7 10" id="KW-0472">Membrane</keyword>
<keyword evidence="3 10" id="KW-1134">Transmembrane beta strand</keyword>
<dbReference type="PROSITE" id="PS52016">
    <property type="entry name" value="TONB_DEPENDENT_REC_3"/>
    <property type="match status" value="1"/>
</dbReference>
<dbReference type="AlphaFoldDB" id="A0A4Q1K7V1"/>
<evidence type="ECO:0000259" key="14">
    <source>
        <dbReference type="Pfam" id="PF07715"/>
    </source>
</evidence>
<evidence type="ECO:0000313" key="15">
    <source>
        <dbReference type="EMBL" id="RXR22124.1"/>
    </source>
</evidence>
<reference evidence="16" key="1">
    <citation type="submission" date="2019-01" db="EMBL/GenBank/DDBJ databases">
        <title>Cytophagaceae bacterium strain CAR-16.</title>
        <authorList>
            <person name="Chen W.-M."/>
        </authorList>
    </citation>
    <scope>NUCLEOTIDE SEQUENCE [LARGE SCALE GENOMIC DNA]</scope>
    <source>
        <strain evidence="16">WWJ-16</strain>
    </source>
</reference>